<dbReference type="Pfam" id="PF07715">
    <property type="entry name" value="Plug"/>
    <property type="match status" value="1"/>
</dbReference>
<dbReference type="InterPro" id="IPR037066">
    <property type="entry name" value="Plug_dom_sf"/>
</dbReference>
<dbReference type="PROSITE" id="PS52016">
    <property type="entry name" value="TONB_DEPENDENT_REC_3"/>
    <property type="match status" value="1"/>
</dbReference>
<evidence type="ECO:0000259" key="15">
    <source>
        <dbReference type="Pfam" id="PF00593"/>
    </source>
</evidence>
<dbReference type="InterPro" id="IPR039426">
    <property type="entry name" value="TonB-dep_rcpt-like"/>
</dbReference>
<comment type="subcellular location">
    <subcellularLocation>
        <location evidence="1 12">Cell outer membrane</location>
        <topology evidence="1 12">Multi-pass membrane protein</topology>
    </subcellularLocation>
</comment>
<evidence type="ECO:0000256" key="4">
    <source>
        <dbReference type="ARBA" id="ARBA00022496"/>
    </source>
</evidence>
<comment type="caution">
    <text evidence="17">The sequence shown here is derived from an EMBL/GenBank/DDBJ whole genome shotgun (WGS) entry which is preliminary data.</text>
</comment>
<evidence type="ECO:0000256" key="5">
    <source>
        <dbReference type="ARBA" id="ARBA00022692"/>
    </source>
</evidence>
<dbReference type="SUPFAM" id="SSF56935">
    <property type="entry name" value="Porins"/>
    <property type="match status" value="1"/>
</dbReference>
<dbReference type="PANTHER" id="PTHR32552:SF89">
    <property type="entry name" value="CATECHOLATE SIDEROPHORE RECEPTOR FIU"/>
    <property type="match status" value="1"/>
</dbReference>
<keyword evidence="10 12" id="KW-0472">Membrane</keyword>
<comment type="similarity">
    <text evidence="12 13">Belongs to the TonB-dependent receptor family.</text>
</comment>
<organism evidence="17 18">
    <name type="scientific">Novosphingobium indicum</name>
    <dbReference type="NCBI Taxonomy" id="462949"/>
    <lineage>
        <taxon>Bacteria</taxon>
        <taxon>Pseudomonadati</taxon>
        <taxon>Pseudomonadota</taxon>
        <taxon>Alphaproteobacteria</taxon>
        <taxon>Sphingomonadales</taxon>
        <taxon>Sphingomonadaceae</taxon>
        <taxon>Novosphingobium</taxon>
    </lineage>
</organism>
<dbReference type="Gene3D" id="2.40.170.20">
    <property type="entry name" value="TonB-dependent receptor, beta-barrel domain"/>
    <property type="match status" value="1"/>
</dbReference>
<evidence type="ECO:0000313" key="17">
    <source>
        <dbReference type="EMBL" id="GGN60633.1"/>
    </source>
</evidence>
<keyword evidence="11 12" id="KW-0998">Cell outer membrane</keyword>
<feature type="domain" description="TonB-dependent receptor-like beta-barrel" evidence="15">
    <location>
        <begin position="329"/>
        <end position="812"/>
    </location>
</feature>
<keyword evidence="18" id="KW-1185">Reference proteome</keyword>
<evidence type="ECO:0000256" key="7">
    <source>
        <dbReference type="ARBA" id="ARBA00023004"/>
    </source>
</evidence>
<keyword evidence="5 12" id="KW-0812">Transmembrane</keyword>
<evidence type="ECO:0000259" key="16">
    <source>
        <dbReference type="Pfam" id="PF07715"/>
    </source>
</evidence>
<evidence type="ECO:0000256" key="10">
    <source>
        <dbReference type="ARBA" id="ARBA00023136"/>
    </source>
</evidence>
<dbReference type="Proteomes" id="UP000605099">
    <property type="component" value="Unassembled WGS sequence"/>
</dbReference>
<dbReference type="Pfam" id="PF00593">
    <property type="entry name" value="TonB_dep_Rec_b-barrel"/>
    <property type="match status" value="1"/>
</dbReference>
<name>A0ABQ2JZI9_9SPHN</name>
<keyword evidence="2 12" id="KW-0813">Transport</keyword>
<evidence type="ECO:0000313" key="18">
    <source>
        <dbReference type="Proteomes" id="UP000605099"/>
    </source>
</evidence>
<evidence type="ECO:0000256" key="3">
    <source>
        <dbReference type="ARBA" id="ARBA00022452"/>
    </source>
</evidence>
<evidence type="ECO:0000256" key="13">
    <source>
        <dbReference type="RuleBase" id="RU003357"/>
    </source>
</evidence>
<feature type="domain" description="TonB-dependent receptor plug" evidence="16">
    <location>
        <begin position="82"/>
        <end position="193"/>
    </location>
</feature>
<sequence>MVSCVPPKGEALWQADNAPRGTFMHKRILTCSILALATCLSAPAVMAQDGEASAEKPSDAVRGGDFDEIVVTGRAGGAELRKAEASFAVSTLNDEQLRLTNPVSAADTFKQVPGFWVESSGGEGSNNVRSRGIPTDGYSSVALQENSLSVQYDGGLGYLNADQSFRFDETIARVEAVRGGPASIFAPNAPGGVVNFITRKGTDEPGGLIKYTWGDYGENRVDAYYGQRIGNNWGVFVGGFYRASDGMRDMGFKASKGGQIRGTINYDDGRNSFMVDVKRIDDKVPFYLPVPLTYDANGKIADVPGFDSRNDTLAGPGTSNVAILREGAPYIFDLTEGSHTKLTQVSIEGTFQIDDTFAIQTRSRYKDADILRNAMFPTGNVQELSAYLAGVSPTVLAAFPGAVGVRAQYADGSGVLDADTNGNGLVVGGNLLSVSVPIEEAMTDNRLTAEFDAGGHHNAAIGMTYDATSYRFDRYMGTTLIDVKGNANRVDVVGVDAAGNVVGSLTDNGFQRYGSIYDRVGMNVHNLALYAGDEWQVTPALRLDFAARWERTRINGQVEQKTTVDLGNPATLADNNVLAGTGNYTKVDQSFDDWGWTLGANYQFAPQFGVFARYTDTFRLPSAGEYNGSPTRTDQSSVPIKMAEFGVKYGSGIFNLFATAFWTKFEGVRFTNYRFNEVTNQYDDPEVVVADTQTWGVELEALVRPAEFFDFALQATWQDPQYKGFTYTDSSGTIQDYDGNQLIRVPKLMIRAVPGVNLFNGRVRAEAEIEHYTKRYPDIANSQVLPAYTLVNLNARAQVTDNIAIGLNVQNLFNELGLTEGNPRAGSFNVGDSNSQYFLARPVFGRTVRLNASLSF</sequence>
<evidence type="ECO:0000256" key="8">
    <source>
        <dbReference type="ARBA" id="ARBA00023065"/>
    </source>
</evidence>
<dbReference type="EMBL" id="BMLK01000032">
    <property type="protein sequence ID" value="GGN60633.1"/>
    <property type="molecule type" value="Genomic_DNA"/>
</dbReference>
<protein>
    <submittedName>
        <fullName evidence="17">TonB-dependent receptor</fullName>
    </submittedName>
</protein>
<keyword evidence="17" id="KW-0675">Receptor</keyword>
<dbReference type="InterPro" id="IPR000531">
    <property type="entry name" value="Beta-barrel_TonB"/>
</dbReference>
<evidence type="ECO:0000256" key="12">
    <source>
        <dbReference type="PROSITE-ProRule" id="PRU01360"/>
    </source>
</evidence>
<dbReference type="InterPro" id="IPR036942">
    <property type="entry name" value="Beta-barrel_TonB_sf"/>
</dbReference>
<evidence type="ECO:0000256" key="2">
    <source>
        <dbReference type="ARBA" id="ARBA00022448"/>
    </source>
</evidence>
<keyword evidence="6 14" id="KW-0732">Signal</keyword>
<evidence type="ECO:0000256" key="6">
    <source>
        <dbReference type="ARBA" id="ARBA00022729"/>
    </source>
</evidence>
<keyword evidence="4" id="KW-0410">Iron transport</keyword>
<keyword evidence="8" id="KW-0406">Ion transport</keyword>
<gene>
    <name evidence="17" type="primary">fhuA</name>
    <name evidence="17" type="ORF">GCM10011349_42440</name>
</gene>
<keyword evidence="7" id="KW-0408">Iron</keyword>
<keyword evidence="3 12" id="KW-1134">Transmembrane beta strand</keyword>
<dbReference type="Gene3D" id="2.170.130.10">
    <property type="entry name" value="TonB-dependent receptor, plug domain"/>
    <property type="match status" value="1"/>
</dbReference>
<evidence type="ECO:0000256" key="9">
    <source>
        <dbReference type="ARBA" id="ARBA00023077"/>
    </source>
</evidence>
<evidence type="ECO:0000256" key="1">
    <source>
        <dbReference type="ARBA" id="ARBA00004571"/>
    </source>
</evidence>
<evidence type="ECO:0000256" key="14">
    <source>
        <dbReference type="SAM" id="SignalP"/>
    </source>
</evidence>
<reference evidence="18" key="1">
    <citation type="journal article" date="2019" name="Int. J. Syst. Evol. Microbiol.">
        <title>The Global Catalogue of Microorganisms (GCM) 10K type strain sequencing project: providing services to taxonomists for standard genome sequencing and annotation.</title>
        <authorList>
            <consortium name="The Broad Institute Genomics Platform"/>
            <consortium name="The Broad Institute Genome Sequencing Center for Infectious Disease"/>
            <person name="Wu L."/>
            <person name="Ma J."/>
        </authorList>
    </citation>
    <scope>NUCLEOTIDE SEQUENCE [LARGE SCALE GENOMIC DNA]</scope>
    <source>
        <strain evidence="18">CGMCC 1.6784</strain>
    </source>
</reference>
<accession>A0ABQ2JZI9</accession>
<evidence type="ECO:0000256" key="11">
    <source>
        <dbReference type="ARBA" id="ARBA00023237"/>
    </source>
</evidence>
<feature type="chain" id="PRO_5046181930" evidence="14">
    <location>
        <begin position="48"/>
        <end position="856"/>
    </location>
</feature>
<keyword evidence="9 13" id="KW-0798">TonB box</keyword>
<feature type="signal peptide" evidence="14">
    <location>
        <begin position="1"/>
        <end position="47"/>
    </location>
</feature>
<proteinExistence type="inferred from homology"/>
<dbReference type="InterPro" id="IPR012910">
    <property type="entry name" value="Plug_dom"/>
</dbReference>
<dbReference type="PANTHER" id="PTHR32552">
    <property type="entry name" value="FERRICHROME IRON RECEPTOR-RELATED"/>
    <property type="match status" value="1"/>
</dbReference>